<evidence type="ECO:0000256" key="2">
    <source>
        <dbReference type="ARBA" id="ARBA00009592"/>
    </source>
</evidence>
<dbReference type="Pfam" id="PF00560">
    <property type="entry name" value="LRR_1"/>
    <property type="match status" value="7"/>
</dbReference>
<evidence type="ECO:0000256" key="1">
    <source>
        <dbReference type="ARBA" id="ARBA00004251"/>
    </source>
</evidence>
<evidence type="ECO:0000256" key="4">
    <source>
        <dbReference type="ARBA" id="ARBA00022614"/>
    </source>
</evidence>
<evidence type="ECO:0000256" key="8">
    <source>
        <dbReference type="ARBA" id="ARBA00022989"/>
    </source>
</evidence>
<keyword evidence="10 15" id="KW-0675">Receptor</keyword>
<evidence type="ECO:0000256" key="10">
    <source>
        <dbReference type="ARBA" id="ARBA00023170"/>
    </source>
</evidence>
<evidence type="ECO:0000256" key="11">
    <source>
        <dbReference type="ARBA" id="ARBA00023180"/>
    </source>
</evidence>
<keyword evidence="5 12" id="KW-0812">Transmembrane</keyword>
<dbReference type="Gene3D" id="3.80.10.10">
    <property type="entry name" value="Ribonuclease Inhibitor"/>
    <property type="match status" value="3"/>
</dbReference>
<evidence type="ECO:0000256" key="7">
    <source>
        <dbReference type="ARBA" id="ARBA00022737"/>
    </source>
</evidence>
<dbReference type="AlphaFoldDB" id="A0A6A3BVT8"/>
<dbReference type="PANTHER" id="PTHR48061">
    <property type="entry name" value="LEUCINE-RICH REPEAT RECEPTOR PROTEIN KINASE EMS1-LIKE-RELATED"/>
    <property type="match status" value="1"/>
</dbReference>
<dbReference type="PANTHER" id="PTHR48061:SF46">
    <property type="entry name" value="LEUCINE-RICH REPEAT-CONTAINING N-TERMINAL PLANT-TYPE DOMAIN-CONTAINING PROTEIN"/>
    <property type="match status" value="1"/>
</dbReference>
<comment type="subcellular location">
    <subcellularLocation>
        <location evidence="1">Cell membrane</location>
        <topology evidence="1">Single-pass type I membrane protein</topology>
    </subcellularLocation>
</comment>
<feature type="chain" id="PRO_5025352051" evidence="13">
    <location>
        <begin position="21"/>
        <end position="866"/>
    </location>
</feature>
<dbReference type="PRINTS" id="PR00019">
    <property type="entry name" value="LEURICHRPT"/>
</dbReference>
<comment type="similarity">
    <text evidence="2">Belongs to the RLP family.</text>
</comment>
<accession>A0A6A3BVT8</accession>
<dbReference type="SMART" id="SM00369">
    <property type="entry name" value="LRR_TYP"/>
    <property type="match status" value="8"/>
</dbReference>
<evidence type="ECO:0000256" key="13">
    <source>
        <dbReference type="SAM" id="SignalP"/>
    </source>
</evidence>
<dbReference type="EMBL" id="VEPZ02000678">
    <property type="protein sequence ID" value="KAE8720853.1"/>
    <property type="molecule type" value="Genomic_DNA"/>
</dbReference>
<evidence type="ECO:0000256" key="12">
    <source>
        <dbReference type="SAM" id="Phobius"/>
    </source>
</evidence>
<keyword evidence="8 12" id="KW-1133">Transmembrane helix</keyword>
<keyword evidence="7" id="KW-0677">Repeat</keyword>
<organism evidence="15 16">
    <name type="scientific">Hibiscus syriacus</name>
    <name type="common">Rose of Sharon</name>
    <dbReference type="NCBI Taxonomy" id="106335"/>
    <lineage>
        <taxon>Eukaryota</taxon>
        <taxon>Viridiplantae</taxon>
        <taxon>Streptophyta</taxon>
        <taxon>Embryophyta</taxon>
        <taxon>Tracheophyta</taxon>
        <taxon>Spermatophyta</taxon>
        <taxon>Magnoliopsida</taxon>
        <taxon>eudicotyledons</taxon>
        <taxon>Gunneridae</taxon>
        <taxon>Pentapetalae</taxon>
        <taxon>rosids</taxon>
        <taxon>malvids</taxon>
        <taxon>Malvales</taxon>
        <taxon>Malvaceae</taxon>
        <taxon>Malvoideae</taxon>
        <taxon>Hibiscus</taxon>
    </lineage>
</organism>
<evidence type="ECO:0000313" key="16">
    <source>
        <dbReference type="Proteomes" id="UP000436088"/>
    </source>
</evidence>
<dbReference type="SUPFAM" id="SSF52047">
    <property type="entry name" value="RNI-like"/>
    <property type="match status" value="1"/>
</dbReference>
<keyword evidence="4" id="KW-0433">Leucine-rich repeat</keyword>
<proteinExistence type="inferred from homology"/>
<name>A0A6A3BVT8_HIBSY</name>
<evidence type="ECO:0000256" key="3">
    <source>
        <dbReference type="ARBA" id="ARBA00022475"/>
    </source>
</evidence>
<reference evidence="15" key="1">
    <citation type="submission" date="2019-09" db="EMBL/GenBank/DDBJ databases">
        <title>Draft genome information of white flower Hibiscus syriacus.</title>
        <authorList>
            <person name="Kim Y.-M."/>
        </authorList>
    </citation>
    <scope>NUCLEOTIDE SEQUENCE [LARGE SCALE GENOMIC DNA]</scope>
    <source>
        <strain evidence="15">YM2019G1</strain>
    </source>
</reference>
<evidence type="ECO:0000256" key="6">
    <source>
        <dbReference type="ARBA" id="ARBA00022729"/>
    </source>
</evidence>
<protein>
    <submittedName>
        <fullName evidence="15">Receptor like protein 43</fullName>
    </submittedName>
</protein>
<feature type="signal peptide" evidence="13">
    <location>
        <begin position="1"/>
        <end position="20"/>
    </location>
</feature>
<evidence type="ECO:0000313" key="15">
    <source>
        <dbReference type="EMBL" id="KAE8720853.1"/>
    </source>
</evidence>
<dbReference type="InterPro" id="IPR032675">
    <property type="entry name" value="LRR_dom_sf"/>
</dbReference>
<dbReference type="Pfam" id="PF13855">
    <property type="entry name" value="LRR_8"/>
    <property type="match status" value="3"/>
</dbReference>
<keyword evidence="11" id="KW-0325">Glycoprotein</keyword>
<dbReference type="InterPro" id="IPR003591">
    <property type="entry name" value="Leu-rich_rpt_typical-subtyp"/>
</dbReference>
<dbReference type="SUPFAM" id="SSF52058">
    <property type="entry name" value="L domain-like"/>
    <property type="match status" value="1"/>
</dbReference>
<evidence type="ECO:0000256" key="5">
    <source>
        <dbReference type="ARBA" id="ARBA00022692"/>
    </source>
</evidence>
<feature type="domain" description="Leucine-rich repeat-containing N-terminal plant-type" evidence="14">
    <location>
        <begin position="31"/>
        <end position="80"/>
    </location>
</feature>
<dbReference type="Proteomes" id="UP000436088">
    <property type="component" value="Unassembled WGS sequence"/>
</dbReference>
<dbReference type="FunFam" id="3.80.10.10:FF:000041">
    <property type="entry name" value="LRR receptor-like serine/threonine-protein kinase ERECTA"/>
    <property type="match status" value="1"/>
</dbReference>
<dbReference type="PROSITE" id="PS51450">
    <property type="entry name" value="LRR"/>
    <property type="match status" value="2"/>
</dbReference>
<keyword evidence="9 12" id="KW-0472">Membrane</keyword>
<comment type="caution">
    <text evidence="15">The sequence shown here is derived from an EMBL/GenBank/DDBJ whole genome shotgun (WGS) entry which is preliminary data.</text>
</comment>
<dbReference type="GO" id="GO:0005886">
    <property type="term" value="C:plasma membrane"/>
    <property type="evidence" value="ECO:0007669"/>
    <property type="project" value="UniProtKB-SubCell"/>
</dbReference>
<sequence>MGRLCLLLVLLQLSWSFSSSVSPPSSSLCLPNQRDALLQFKNAININDILCTEFYPFFYPKTESWNKSTDCCSWPGVECDNRTGHVIGIDLSSSCLNGSLLANSSLLATPAACFACVDSDDSTLHTTISKALSRPNCLLGCLILDAQGFEMLVRNLTRLRNLMLDSVDMSGVAVSSFLNLSSSLRHLSLGDCRLHGEFPTPFFQFPNLKGIGLGGNEDLRSYLPMTNWSSGLELLDLSHCGFRGLIPPSFGNLSRLKSMDLSGNHLRGRIPDIFRNLGKLTYLGLSSCNLSGPVPDSVFSAVHLKELRLSSNNLSGVIVPGMLSKFSSLEVLDLSNNSLLSLGTSSKDANHSSPRIATVAFSSCSIRQFPSFFRTSKLEYLDLSNNMISGGISKWEAQGWEELVVLNLSYNLLTTLEQFPGKKLGILDLRSNMLQGPILSTCLNLRTPNQQLFNEFLISGNNLTGNIPSSICNWSELTVLDLSRNNLNGTIPECLGNFSNSLAFVDLQMNNFGGKIPDSFVNNSLTHLFLNNNQFEGLVPPSLANSKSLQLLNLGNNNLADKFPHWLASLPSLQVLILRSNRFYGPLTHSAASFDFSALRMIDLSGNEFTGTLPSKLFRNLRAMTVKPMETRLQPLVYRLGLHLVGIRDYHISVNVTTKRLEMELTKTLDIFVSMDLSYNRFRGRIPEEVGQLISLQMLNFSRNNFTGPIPASFGNMVALESLDLSSNKLNGRIPSQMTNLTFLAVLNLSSNNLVGSIPQGNQFGTFDNDSYSDNSGLCGLPLSRQCGNRGVAEPPAPLATEHEGSEVPFFWKVVMMGYGSGVVLGLSTGYIVFVTGRPWWLVRTVERGLQHIFANWIRRRRTRRN</sequence>
<keyword evidence="3" id="KW-1003">Cell membrane</keyword>
<dbReference type="Pfam" id="PF08263">
    <property type="entry name" value="LRRNT_2"/>
    <property type="match status" value="1"/>
</dbReference>
<gene>
    <name evidence="15" type="ORF">F3Y22_tig00018093pilonHSYRG00093</name>
</gene>
<evidence type="ECO:0000259" key="14">
    <source>
        <dbReference type="Pfam" id="PF08263"/>
    </source>
</evidence>
<evidence type="ECO:0000256" key="9">
    <source>
        <dbReference type="ARBA" id="ARBA00023136"/>
    </source>
</evidence>
<dbReference type="InterPro" id="IPR001611">
    <property type="entry name" value="Leu-rich_rpt"/>
</dbReference>
<dbReference type="OrthoDB" id="994520at2759"/>
<dbReference type="InterPro" id="IPR046956">
    <property type="entry name" value="RLP23-like"/>
</dbReference>
<keyword evidence="16" id="KW-1185">Reference proteome</keyword>
<dbReference type="FunFam" id="3.80.10.10:FF:000213">
    <property type="entry name" value="Tyrosine-sulfated glycopeptide receptor 1"/>
    <property type="match status" value="1"/>
</dbReference>
<dbReference type="InterPro" id="IPR013210">
    <property type="entry name" value="LRR_N_plant-typ"/>
</dbReference>
<keyword evidence="6 13" id="KW-0732">Signal</keyword>
<feature type="transmembrane region" description="Helical" evidence="12">
    <location>
        <begin position="810"/>
        <end position="834"/>
    </location>
</feature>